<name>A0A0S4L3V0_9BACT</name>
<dbReference type="EMBL" id="CZQA01000001">
    <property type="protein sequence ID" value="CUS32371.1"/>
    <property type="molecule type" value="Genomic_DNA"/>
</dbReference>
<proteinExistence type="predicted"/>
<gene>
    <name evidence="1" type="ORF">COMA1_10596</name>
</gene>
<organism evidence="1 2">
    <name type="scientific">Candidatus Nitrospira nitrosa</name>
    <dbReference type="NCBI Taxonomy" id="1742972"/>
    <lineage>
        <taxon>Bacteria</taxon>
        <taxon>Pseudomonadati</taxon>
        <taxon>Nitrospirota</taxon>
        <taxon>Nitrospiria</taxon>
        <taxon>Nitrospirales</taxon>
        <taxon>Nitrospiraceae</taxon>
        <taxon>Nitrospira</taxon>
    </lineage>
</organism>
<sequence length="47" mass="5489">MTKLRSLDALIYSKSQLALSGRRLPLVHRRQLERIGAKLTKEPQTEW</sequence>
<dbReference type="Proteomes" id="UP000199032">
    <property type="component" value="Unassembled WGS sequence"/>
</dbReference>
<evidence type="ECO:0000313" key="2">
    <source>
        <dbReference type="Proteomes" id="UP000199032"/>
    </source>
</evidence>
<evidence type="ECO:0000313" key="1">
    <source>
        <dbReference type="EMBL" id="CUS32371.1"/>
    </source>
</evidence>
<accession>A0A0S4L3V0</accession>
<reference evidence="1 2" key="1">
    <citation type="submission" date="2015-10" db="EMBL/GenBank/DDBJ databases">
        <authorList>
            <person name="Gilbert D.G."/>
        </authorList>
    </citation>
    <scope>NUCLEOTIDE SEQUENCE [LARGE SCALE GENOMIC DNA]</scope>
    <source>
        <strain evidence="1">COMA1</strain>
    </source>
</reference>
<keyword evidence="2" id="KW-1185">Reference proteome</keyword>
<dbReference type="AlphaFoldDB" id="A0A0S4L3V0"/>
<protein>
    <submittedName>
        <fullName evidence="1">Uncharacterized protein</fullName>
    </submittedName>
</protein>